<evidence type="ECO:0000313" key="2">
    <source>
        <dbReference type="EMBL" id="AEO60388.1"/>
    </source>
</evidence>
<sequence length="600" mass="62900">MVYWRTQSSANISQLRIVTVTKFTACSASNIGVLTKTVTIPTRNETAIIHNSQPVLSLSLPYAITYTLSPDAIFPTPFTRTITITPTPPATDGAAAEEPDAPVTTQATTATPQEMDNGNHEVSSWSENAEPNPVTVTATNPGILQGSAALAPFSSLGNVQIDTAIVTTSETSGALVVVSQSCGSIVANSLPITITRTSVTPAATDSSATVSETSDFNPFTVRFSENSVYGSTPSFFTSADSSVAITIPQTVTSTPTPLYPVPSRPTFSESPIVSVTSVTYTVPPVSGVKTSSSTVTFFNRQQPTFVRGFRSSTIDKVTASVSSIGPAFATSEDSGYDGVMSSPTLGSSAHTPRLTTPRPTSPVVVTASENIGETTFAASPPLSATATTGIPTYRSLSAAVKAACQPTRAGTSITRLVGCWLPHFLSNPRLYPLLPERRRQNHQSPSGGVSIVTISQKISFGYGSSTIVGLTTKLTVGASPTISTYFPLPSASFPPFFTTTRAHHDLPCPTSVLSLNTRSTVPTHAITYNSVSRPSTTFGYVFSQMDSGHGYPAPGYGNPEQIRTVPLSTESFSPNSTDLPVSQSVPRSSALVGHGHNISH</sequence>
<feature type="compositionally biased region" description="Polar residues" evidence="1">
    <location>
        <begin position="341"/>
        <end position="350"/>
    </location>
</feature>
<dbReference type="Proteomes" id="UP000007322">
    <property type="component" value="Chromosome 5"/>
</dbReference>
<dbReference type="RefSeq" id="XP_003665633.1">
    <property type="nucleotide sequence ID" value="XM_003665585.1"/>
</dbReference>
<dbReference type="STRING" id="573729.G2QIR6"/>
<feature type="region of interest" description="Disordered" evidence="1">
    <location>
        <begin position="85"/>
        <end position="128"/>
    </location>
</feature>
<keyword evidence="3" id="KW-1185">Reference proteome</keyword>
<accession>G2QIR6</accession>
<dbReference type="EMBL" id="CP003006">
    <property type="protein sequence ID" value="AEO60388.1"/>
    <property type="molecule type" value="Genomic_DNA"/>
</dbReference>
<evidence type="ECO:0000256" key="1">
    <source>
        <dbReference type="SAM" id="MobiDB-lite"/>
    </source>
</evidence>
<organism evidence="2 3">
    <name type="scientific">Thermothelomyces thermophilus (strain ATCC 42464 / BCRC 31852 / DSM 1799)</name>
    <name type="common">Sporotrichum thermophile</name>
    <dbReference type="NCBI Taxonomy" id="573729"/>
    <lineage>
        <taxon>Eukaryota</taxon>
        <taxon>Fungi</taxon>
        <taxon>Dikarya</taxon>
        <taxon>Ascomycota</taxon>
        <taxon>Pezizomycotina</taxon>
        <taxon>Sordariomycetes</taxon>
        <taxon>Sordariomycetidae</taxon>
        <taxon>Sordariales</taxon>
        <taxon>Chaetomiaceae</taxon>
        <taxon>Thermothelomyces</taxon>
    </lineage>
</organism>
<dbReference type="HOGENOM" id="CLU_455067_0_0_1"/>
<feature type="region of interest" description="Disordered" evidence="1">
    <location>
        <begin position="568"/>
        <end position="600"/>
    </location>
</feature>
<dbReference type="OMA" id="SSAWFAN"/>
<feature type="compositionally biased region" description="Low complexity" evidence="1">
    <location>
        <begin position="351"/>
        <end position="361"/>
    </location>
</feature>
<feature type="compositionally biased region" description="Polar residues" evidence="1">
    <location>
        <begin position="114"/>
        <end position="128"/>
    </location>
</feature>
<name>G2QIR6_THET4</name>
<dbReference type="KEGG" id="mtm:MYCTH_95529"/>
<dbReference type="GeneID" id="11511393"/>
<dbReference type="VEuPathDB" id="FungiDB:MYCTH_95529"/>
<feature type="compositionally biased region" description="Low complexity" evidence="1">
    <location>
        <begin position="85"/>
        <end position="94"/>
    </location>
</feature>
<evidence type="ECO:0000313" key="3">
    <source>
        <dbReference type="Proteomes" id="UP000007322"/>
    </source>
</evidence>
<dbReference type="InParanoid" id="G2QIR6"/>
<gene>
    <name evidence="2" type="ORF">MYCTH_95529</name>
</gene>
<reference evidence="2 3" key="1">
    <citation type="journal article" date="2011" name="Nat. Biotechnol.">
        <title>Comparative genomic analysis of the thermophilic biomass-degrading fungi Myceliophthora thermophila and Thielavia terrestris.</title>
        <authorList>
            <person name="Berka R.M."/>
            <person name="Grigoriev I.V."/>
            <person name="Otillar R."/>
            <person name="Salamov A."/>
            <person name="Grimwood J."/>
            <person name="Reid I."/>
            <person name="Ishmael N."/>
            <person name="John T."/>
            <person name="Darmond C."/>
            <person name="Moisan M.-C."/>
            <person name="Henrissat B."/>
            <person name="Coutinho P.M."/>
            <person name="Lombard V."/>
            <person name="Natvig D.O."/>
            <person name="Lindquist E."/>
            <person name="Schmutz J."/>
            <person name="Lucas S."/>
            <person name="Harris P."/>
            <person name="Powlowski J."/>
            <person name="Bellemare A."/>
            <person name="Taylor D."/>
            <person name="Butler G."/>
            <person name="de Vries R.P."/>
            <person name="Allijn I.E."/>
            <person name="van den Brink J."/>
            <person name="Ushinsky S."/>
            <person name="Storms R."/>
            <person name="Powell A.J."/>
            <person name="Paulsen I.T."/>
            <person name="Elbourne L.D.H."/>
            <person name="Baker S.E."/>
            <person name="Magnuson J."/>
            <person name="LaBoissiere S."/>
            <person name="Clutterbuck A.J."/>
            <person name="Martinez D."/>
            <person name="Wogulis M."/>
            <person name="de Leon A.L."/>
            <person name="Rey M.W."/>
            <person name="Tsang A."/>
        </authorList>
    </citation>
    <scope>NUCLEOTIDE SEQUENCE [LARGE SCALE GENOMIC DNA]</scope>
    <source>
        <strain evidence="3">ATCC 42464 / BCRC 31852 / DSM 1799</strain>
    </source>
</reference>
<protein>
    <submittedName>
        <fullName evidence="2">Uncharacterized protein</fullName>
    </submittedName>
</protein>
<proteinExistence type="predicted"/>
<feature type="compositionally biased region" description="Low complexity" evidence="1">
    <location>
        <begin position="101"/>
        <end position="113"/>
    </location>
</feature>
<feature type="compositionally biased region" description="Polar residues" evidence="1">
    <location>
        <begin position="568"/>
        <end position="587"/>
    </location>
</feature>
<dbReference type="AlphaFoldDB" id="G2QIR6"/>
<feature type="region of interest" description="Disordered" evidence="1">
    <location>
        <begin position="332"/>
        <end position="361"/>
    </location>
</feature>